<keyword evidence="1" id="KW-0472">Membrane</keyword>
<dbReference type="RefSeq" id="WP_126830493.1">
    <property type="nucleotide sequence ID" value="NZ_CBCRYB010000002.1"/>
</dbReference>
<dbReference type="OrthoDB" id="9782542at2"/>
<feature type="transmembrane region" description="Helical" evidence="1">
    <location>
        <begin position="21"/>
        <end position="38"/>
    </location>
</feature>
<dbReference type="EMBL" id="NGJY01000001">
    <property type="protein sequence ID" value="RSU04835.1"/>
    <property type="molecule type" value="Genomic_DNA"/>
</dbReference>
<evidence type="ECO:0000256" key="1">
    <source>
        <dbReference type="SAM" id="Phobius"/>
    </source>
</evidence>
<dbReference type="Proteomes" id="UP000287101">
    <property type="component" value="Unassembled WGS sequence"/>
</dbReference>
<protein>
    <recommendedName>
        <fullName evidence="4">Cell envelope-related transcriptional attenuator domain-containing protein</fullName>
    </recommendedName>
</protein>
<accession>A0A430AC88</accession>
<proteinExistence type="predicted"/>
<comment type="caution">
    <text evidence="2">The sequence shown here is derived from an EMBL/GenBank/DDBJ whole genome shotgun (WGS) entry which is preliminary data.</text>
</comment>
<keyword evidence="3" id="KW-1185">Reference proteome</keyword>
<keyword evidence="1" id="KW-1133">Transmembrane helix</keyword>
<sequence>MSSPYKGQKMGLSGVIRSFGKLFLFILIMCIAYCYYNYTQGKRLSENDINYKEPSEMIYKGKKNRNGSTSSIVIVNKGNDYSKREASAIMFVDYYSKDKTPRLISFFPQAIIKTSSNQKTSLAERFKEDGPEGVRALLKESLDLDSNYYCVLSPYALEKSMEGLIPDGVTFQTSDPFTTKSNFIDYAIGNGSEANELAEITKDQLVFEELHKASFTLKNSLHVPRGIGIAHGYMATNLPGRVYTSILKDFILGQNKPLKKMILPIECLVNGKDTKENVTLDDDKNKKIVHDFLN</sequence>
<evidence type="ECO:0008006" key="4">
    <source>
        <dbReference type="Google" id="ProtNLM"/>
    </source>
</evidence>
<reference evidence="2 3" key="1">
    <citation type="submission" date="2017-05" db="EMBL/GenBank/DDBJ databases">
        <title>Vagococcus spp. assemblies.</title>
        <authorList>
            <person name="Gulvik C.A."/>
        </authorList>
    </citation>
    <scope>NUCLEOTIDE SEQUENCE [LARGE SCALE GENOMIC DNA]</scope>
    <source>
        <strain evidence="2 3">CCUG 41755</strain>
    </source>
</reference>
<organism evidence="2 3">
    <name type="scientific">Vagococcus fessus</name>
    <dbReference type="NCBI Taxonomy" id="120370"/>
    <lineage>
        <taxon>Bacteria</taxon>
        <taxon>Bacillati</taxon>
        <taxon>Bacillota</taxon>
        <taxon>Bacilli</taxon>
        <taxon>Lactobacillales</taxon>
        <taxon>Enterococcaceae</taxon>
        <taxon>Vagococcus</taxon>
    </lineage>
</organism>
<name>A0A430AC88_9ENTE</name>
<evidence type="ECO:0000313" key="2">
    <source>
        <dbReference type="EMBL" id="RSU04835.1"/>
    </source>
</evidence>
<gene>
    <name evidence="2" type="ORF">CBF31_02110</name>
</gene>
<evidence type="ECO:0000313" key="3">
    <source>
        <dbReference type="Proteomes" id="UP000287101"/>
    </source>
</evidence>
<keyword evidence="1" id="KW-0812">Transmembrane</keyword>
<dbReference type="AlphaFoldDB" id="A0A430AC88"/>